<dbReference type="Proteomes" id="UP001500101">
    <property type="component" value="Unassembled WGS sequence"/>
</dbReference>
<dbReference type="InterPro" id="IPR025857">
    <property type="entry name" value="MacB_PCD"/>
</dbReference>
<evidence type="ECO:0000313" key="9">
    <source>
        <dbReference type="EMBL" id="GAA4132753.1"/>
    </source>
</evidence>
<evidence type="ECO:0000259" key="7">
    <source>
        <dbReference type="Pfam" id="PF02687"/>
    </source>
</evidence>
<feature type="transmembrane region" description="Helical" evidence="6">
    <location>
        <begin position="321"/>
        <end position="344"/>
    </location>
</feature>
<dbReference type="InterPro" id="IPR003838">
    <property type="entry name" value="ABC3_permease_C"/>
</dbReference>
<evidence type="ECO:0000256" key="1">
    <source>
        <dbReference type="ARBA" id="ARBA00004651"/>
    </source>
</evidence>
<keyword evidence="4 6" id="KW-1133">Transmembrane helix</keyword>
<dbReference type="PANTHER" id="PTHR30572">
    <property type="entry name" value="MEMBRANE COMPONENT OF TRANSPORTER-RELATED"/>
    <property type="match status" value="1"/>
</dbReference>
<dbReference type="PANTHER" id="PTHR30572:SF18">
    <property type="entry name" value="ABC-TYPE MACROLIDE FAMILY EXPORT SYSTEM PERMEASE COMPONENT 2"/>
    <property type="match status" value="1"/>
</dbReference>
<evidence type="ECO:0000256" key="6">
    <source>
        <dbReference type="SAM" id="Phobius"/>
    </source>
</evidence>
<feature type="domain" description="MacB-like periplasmic core" evidence="8">
    <location>
        <begin position="2"/>
        <end position="230"/>
    </location>
</feature>
<feature type="transmembrane region" description="Helical" evidence="6">
    <location>
        <begin position="747"/>
        <end position="766"/>
    </location>
</feature>
<dbReference type="Pfam" id="PF02687">
    <property type="entry name" value="FtsX"/>
    <property type="match status" value="2"/>
</dbReference>
<evidence type="ECO:0000256" key="5">
    <source>
        <dbReference type="ARBA" id="ARBA00023136"/>
    </source>
</evidence>
<evidence type="ECO:0000259" key="8">
    <source>
        <dbReference type="Pfam" id="PF12704"/>
    </source>
</evidence>
<comment type="subcellular location">
    <subcellularLocation>
        <location evidence="1">Cell membrane</location>
        <topology evidence="1">Multi-pass membrane protein</topology>
    </subcellularLocation>
</comment>
<keyword evidence="5 6" id="KW-0472">Membrane</keyword>
<sequence length="784" mass="87966">MTLINVVSLAIGISATLVIFLFVQHDYSFDKHVPNGDRVYRVNSVGTFKIPGVMLPLIKPMEEEATNIELVVPVIKTYLEKIAVPKAKSEDLQVFHKGNKLGFTNSKYFELYPSRWLAGDAKQLNEPQKIVLTESNKNRFFPGQTSQDVIGNTLIFMDSINLQVAGVVADFKENSDFSFQGFISMPTIPMFPSLKTIFAWDSWTNYNDINNVLVKIPEGTKPADVEKTIVELTKKNKKMNEGFEDKFMLQPLADVHFNSDFNYNASKPETLRNLILLAVFLLALGVINFINLSTAQSTERAKEIGIRKTLGSTKGKLTMQFLVETFLIALTATLLSIVLTPILLKAFDGFIPEGLELANLFTPLAIVFLLGQLIIVTLLAGFYPAWILTGYSPVLAMKNQAGKNSNLSRSNWVRKLMTVFQFALAQVFLICVLIVVQQVKYVSQRDMGFEKDAVLNFFIPGSYQNAAKGNVLKNRIAQIPEVQKVSFGNHSPAVMGQMTTSVVLDQSDEKDTKQIDMRNGDENFLSVYDIPLVAGRNIIVRDSLQEVLINERSLEFFKFQNPQEALGKTLNEGQMTIVGVMKDFDMTTARQTNRPIIYYGSSEGYVIHVRLDKQHPETWSKATDKISKEFNAVFPNDTFEFKFIDDTVESFYTKDKQLSKLLTWAMGLSILIAGLGLFGLGLFTANQRTKEIGIRKVLGASISQIIALLLKNLLSLVGIACLIAFPIAWYFGSKWLENFTYKMDINWWLFPLSALGLLLVATLILLSKTYFAAKANPVKSLRDE</sequence>
<reference evidence="10" key="1">
    <citation type="journal article" date="2019" name="Int. J. Syst. Evol. Microbiol.">
        <title>The Global Catalogue of Microorganisms (GCM) 10K type strain sequencing project: providing services to taxonomists for standard genome sequencing and annotation.</title>
        <authorList>
            <consortium name="The Broad Institute Genomics Platform"/>
            <consortium name="The Broad Institute Genome Sequencing Center for Infectious Disease"/>
            <person name="Wu L."/>
            <person name="Ma J."/>
        </authorList>
    </citation>
    <scope>NUCLEOTIDE SEQUENCE [LARGE SCALE GENOMIC DNA]</scope>
    <source>
        <strain evidence="10">JCM 16704</strain>
    </source>
</reference>
<keyword evidence="10" id="KW-1185">Reference proteome</keyword>
<feature type="transmembrane region" description="Helical" evidence="6">
    <location>
        <begin position="705"/>
        <end position="727"/>
    </location>
</feature>
<evidence type="ECO:0000256" key="2">
    <source>
        <dbReference type="ARBA" id="ARBA00022475"/>
    </source>
</evidence>
<feature type="domain" description="MacB-like periplasmic core" evidence="8">
    <location>
        <begin position="423"/>
        <end position="586"/>
    </location>
</feature>
<feature type="transmembrane region" description="Helical" evidence="6">
    <location>
        <begin position="364"/>
        <end position="391"/>
    </location>
</feature>
<feature type="transmembrane region" description="Helical" evidence="6">
    <location>
        <begin position="274"/>
        <end position="292"/>
    </location>
</feature>
<feature type="domain" description="ABC3 transporter permease C-terminal" evidence="7">
    <location>
        <begin position="666"/>
        <end position="777"/>
    </location>
</feature>
<organism evidence="9 10">
    <name type="scientific">Sphingobacterium kyonggiense</name>
    <dbReference type="NCBI Taxonomy" id="714075"/>
    <lineage>
        <taxon>Bacteria</taxon>
        <taxon>Pseudomonadati</taxon>
        <taxon>Bacteroidota</taxon>
        <taxon>Sphingobacteriia</taxon>
        <taxon>Sphingobacteriales</taxon>
        <taxon>Sphingobacteriaceae</taxon>
        <taxon>Sphingobacterium</taxon>
    </lineage>
</organism>
<evidence type="ECO:0000313" key="10">
    <source>
        <dbReference type="Proteomes" id="UP001500101"/>
    </source>
</evidence>
<accession>A0ABP7Y9S7</accession>
<protein>
    <submittedName>
        <fullName evidence="9">ABC transporter permease</fullName>
    </submittedName>
</protein>
<gene>
    <name evidence="9" type="ORF">GCM10022216_04190</name>
</gene>
<keyword evidence="2" id="KW-1003">Cell membrane</keyword>
<feature type="transmembrane region" description="Helical" evidence="6">
    <location>
        <begin position="412"/>
        <end position="436"/>
    </location>
</feature>
<feature type="transmembrane region" description="Helical" evidence="6">
    <location>
        <begin position="661"/>
        <end position="684"/>
    </location>
</feature>
<feature type="transmembrane region" description="Helical" evidence="6">
    <location>
        <begin position="7"/>
        <end position="23"/>
    </location>
</feature>
<comment type="caution">
    <text evidence="9">The sequence shown here is derived from an EMBL/GenBank/DDBJ whole genome shotgun (WGS) entry which is preliminary data.</text>
</comment>
<feature type="domain" description="ABC3 transporter permease C-terminal" evidence="7">
    <location>
        <begin position="276"/>
        <end position="393"/>
    </location>
</feature>
<keyword evidence="3 6" id="KW-0812">Transmembrane</keyword>
<proteinExistence type="predicted"/>
<dbReference type="EMBL" id="BAAAZI010000004">
    <property type="protein sequence ID" value="GAA4132753.1"/>
    <property type="molecule type" value="Genomic_DNA"/>
</dbReference>
<dbReference type="InterPro" id="IPR050250">
    <property type="entry name" value="Macrolide_Exporter_MacB"/>
</dbReference>
<evidence type="ECO:0000256" key="3">
    <source>
        <dbReference type="ARBA" id="ARBA00022692"/>
    </source>
</evidence>
<name>A0ABP7Y9S7_9SPHI</name>
<dbReference type="Pfam" id="PF12704">
    <property type="entry name" value="MacB_PCD"/>
    <property type="match status" value="2"/>
</dbReference>
<evidence type="ECO:0000256" key="4">
    <source>
        <dbReference type="ARBA" id="ARBA00022989"/>
    </source>
</evidence>